<name>A0A1Y5TGV5_9RHOB</name>
<accession>A0A1Y5TGV5</accession>
<evidence type="ECO:0000313" key="1">
    <source>
        <dbReference type="EMBL" id="SLN63470.1"/>
    </source>
</evidence>
<keyword evidence="2" id="KW-1185">Reference proteome</keyword>
<proteinExistence type="predicted"/>
<dbReference type="RefSeq" id="WP_085869838.1">
    <property type="nucleotide sequence ID" value="NZ_FWFQ01000034.1"/>
</dbReference>
<organism evidence="1 2">
    <name type="scientific">Pseudoruegeria aquimaris</name>
    <dbReference type="NCBI Taxonomy" id="393663"/>
    <lineage>
        <taxon>Bacteria</taxon>
        <taxon>Pseudomonadati</taxon>
        <taxon>Pseudomonadota</taxon>
        <taxon>Alphaproteobacteria</taxon>
        <taxon>Rhodobacterales</taxon>
        <taxon>Roseobacteraceae</taxon>
        <taxon>Pseudoruegeria</taxon>
    </lineage>
</organism>
<sequence length="131" mass="14175">MPLQIAPEKVAQVIVRAREFDSKVARWDGPGDVRDGDSILESRSGDATEAELRAFIRGLNEDEQASLVAVMWIGRDSFDADELEEAIATARAEATGPTEDYLLGIPLLSDFLEDGLDALGISVEDAEKGIL</sequence>
<dbReference type="InterPro" id="IPR022254">
    <property type="entry name" value="DUF3775"/>
</dbReference>
<gene>
    <name evidence="1" type="ORF">PSA7680_03349</name>
</gene>
<reference evidence="1 2" key="1">
    <citation type="submission" date="2017-03" db="EMBL/GenBank/DDBJ databases">
        <authorList>
            <person name="Afonso C.L."/>
            <person name="Miller P.J."/>
            <person name="Scott M.A."/>
            <person name="Spackman E."/>
            <person name="Goraichik I."/>
            <person name="Dimitrov K.M."/>
            <person name="Suarez D.L."/>
            <person name="Swayne D.E."/>
        </authorList>
    </citation>
    <scope>NUCLEOTIDE SEQUENCE [LARGE SCALE GENOMIC DNA]</scope>
    <source>
        <strain evidence="1 2">CECT 7680</strain>
    </source>
</reference>
<evidence type="ECO:0008006" key="3">
    <source>
        <dbReference type="Google" id="ProtNLM"/>
    </source>
</evidence>
<dbReference type="AlphaFoldDB" id="A0A1Y5TGV5"/>
<protein>
    <recommendedName>
        <fullName evidence="3">DUF3775 domain-containing protein</fullName>
    </recommendedName>
</protein>
<evidence type="ECO:0000313" key="2">
    <source>
        <dbReference type="Proteomes" id="UP000193409"/>
    </source>
</evidence>
<dbReference type="Pfam" id="PF12616">
    <property type="entry name" value="DUF3775"/>
    <property type="match status" value="1"/>
</dbReference>
<dbReference type="EMBL" id="FWFQ01000034">
    <property type="protein sequence ID" value="SLN63470.1"/>
    <property type="molecule type" value="Genomic_DNA"/>
</dbReference>
<dbReference type="Proteomes" id="UP000193409">
    <property type="component" value="Unassembled WGS sequence"/>
</dbReference>
<dbReference type="OrthoDB" id="5641374at2"/>